<gene>
    <name evidence="2" type="ORF">JKP88DRAFT_251426</name>
</gene>
<dbReference type="AlphaFoldDB" id="A0A836CM74"/>
<name>A0A836CM74_9STRA</name>
<comment type="caution">
    <text evidence="2">The sequence shown here is derived from an EMBL/GenBank/DDBJ whole genome shotgun (WGS) entry which is preliminary data.</text>
</comment>
<feature type="chain" id="PRO_5032740250" evidence="1">
    <location>
        <begin position="19"/>
        <end position="766"/>
    </location>
</feature>
<dbReference type="Proteomes" id="UP000664859">
    <property type="component" value="Unassembled WGS sequence"/>
</dbReference>
<keyword evidence="1" id="KW-0732">Signal</keyword>
<keyword evidence="3" id="KW-1185">Reference proteome</keyword>
<dbReference type="OrthoDB" id="409189at2759"/>
<feature type="signal peptide" evidence="1">
    <location>
        <begin position="1"/>
        <end position="18"/>
    </location>
</feature>
<evidence type="ECO:0000313" key="2">
    <source>
        <dbReference type="EMBL" id="KAG5191547.1"/>
    </source>
</evidence>
<sequence>MFKACAVALLLVAIEVRALGPVPCTPDAYSPDVWPACDTFYSEGERKCVVQYDVCAPSMGCPLELIKWWSPGTSPLGNSVKEGCSEIAYDDGIPTCLAVDSNPGSGAPRPPCVHVWDDGAPRCLTDICGQPIPFCAAKGYCPGTGAETLFSSITGICGQPIPFRAAEGRCPGTAQDGVPHCDDLTTPCQQHGVSPVLARCSNMPPPAGTVSPVITCSSVGAPASITTLAASSDTMIDLETGATMDYDSWSAASGATLARQFGVELWNIMSTWYLYSSGFVAPMGGLPLPNLVIGVATPLDVLTCGDIMGATGPAGMVPSPNMGIDFRQPSMSYIVKTADDNVYALSWYEGVQAADGSLSLQWALESRICRQVHSLLLEVVLSCLRSGMSYVVKTANGNAYALSWDEVAQAADGSLSLQWALRDIITKIFSDTGRDSKHMASSWQLYASALAAAVKPHGLDLSASLRCEWYNSLVKPPMHLAVGSNGGVSLAVLLGNSVAFWPPLLATLREKKWQPDDAAVEPAAAADAANNCCQDLPGERSWGKHPIDAYVMEVVSAAVRELRASDALPAEARAAEVKLYWAHETARGRLVAIQRMAHVSGLAWLHDKTHLCLHPEVGPWLALRAVVLVDVPGPSGPPPPAMPCPASEAEVARAAAAMDAALVVTYYAYPCCRCCVAPDVIKRSGATSREAREAFLAARAAFDLGAAYRYPADVIEAADSGRHDAAAVRAHRFAQLLYSALRHAPRVQFAAKSRASGRCRQCGHLQ</sequence>
<evidence type="ECO:0000313" key="3">
    <source>
        <dbReference type="Proteomes" id="UP000664859"/>
    </source>
</evidence>
<proteinExistence type="predicted"/>
<accession>A0A836CM74</accession>
<organism evidence="2 3">
    <name type="scientific">Tribonema minus</name>
    <dbReference type="NCBI Taxonomy" id="303371"/>
    <lineage>
        <taxon>Eukaryota</taxon>
        <taxon>Sar</taxon>
        <taxon>Stramenopiles</taxon>
        <taxon>Ochrophyta</taxon>
        <taxon>PX clade</taxon>
        <taxon>Xanthophyceae</taxon>
        <taxon>Tribonematales</taxon>
        <taxon>Tribonemataceae</taxon>
        <taxon>Tribonema</taxon>
    </lineage>
</organism>
<dbReference type="EMBL" id="JAFCMP010000018">
    <property type="protein sequence ID" value="KAG5191547.1"/>
    <property type="molecule type" value="Genomic_DNA"/>
</dbReference>
<protein>
    <submittedName>
        <fullName evidence="2">Uncharacterized protein</fullName>
    </submittedName>
</protein>
<evidence type="ECO:0000256" key="1">
    <source>
        <dbReference type="SAM" id="SignalP"/>
    </source>
</evidence>
<reference evidence="2" key="1">
    <citation type="submission" date="2021-02" db="EMBL/GenBank/DDBJ databases">
        <title>First Annotated Genome of the Yellow-green Alga Tribonema minus.</title>
        <authorList>
            <person name="Mahan K.M."/>
        </authorList>
    </citation>
    <scope>NUCLEOTIDE SEQUENCE</scope>
    <source>
        <strain evidence="2">UTEX B ZZ1240</strain>
    </source>
</reference>